<feature type="domain" description="AIG1-type G" evidence="6">
    <location>
        <begin position="81"/>
        <end position="279"/>
    </location>
</feature>
<organism evidence="7 8">
    <name type="scientific">Cyprinus carpio carpio</name>
    <dbReference type="NCBI Taxonomy" id="630221"/>
    <lineage>
        <taxon>Eukaryota</taxon>
        <taxon>Metazoa</taxon>
        <taxon>Chordata</taxon>
        <taxon>Craniata</taxon>
        <taxon>Vertebrata</taxon>
        <taxon>Euteleostomi</taxon>
        <taxon>Actinopterygii</taxon>
        <taxon>Neopterygii</taxon>
        <taxon>Teleostei</taxon>
        <taxon>Ostariophysi</taxon>
        <taxon>Cypriniformes</taxon>
        <taxon>Cyprinidae</taxon>
        <taxon>Cyprininae</taxon>
        <taxon>Cyprinus</taxon>
    </lineage>
</organism>
<evidence type="ECO:0000256" key="3">
    <source>
        <dbReference type="ARBA" id="ARBA00023134"/>
    </source>
</evidence>
<dbReference type="SUPFAM" id="SSF52540">
    <property type="entry name" value="P-loop containing nucleoside triphosphate hydrolases"/>
    <property type="match status" value="1"/>
</dbReference>
<dbReference type="PANTHER" id="PTHR10903:SF186">
    <property type="entry name" value="GTPASE IMAP FAMILY MEMBER 4-LIKE-RELATED"/>
    <property type="match status" value="1"/>
</dbReference>
<dbReference type="AlphaFoldDB" id="A0A8C1CHR5"/>
<protein>
    <recommendedName>
        <fullName evidence="6">AIG1-type G domain-containing protein</fullName>
    </recommendedName>
</protein>
<dbReference type="Gene3D" id="3.40.50.300">
    <property type="entry name" value="P-loop containing nucleotide triphosphate hydrolases"/>
    <property type="match status" value="1"/>
</dbReference>
<feature type="transmembrane region" description="Helical" evidence="5">
    <location>
        <begin position="36"/>
        <end position="56"/>
    </location>
</feature>
<evidence type="ECO:0000256" key="4">
    <source>
        <dbReference type="SAM" id="Coils"/>
    </source>
</evidence>
<evidence type="ECO:0000256" key="5">
    <source>
        <dbReference type="SAM" id="Phobius"/>
    </source>
</evidence>
<reference evidence="7" key="1">
    <citation type="submission" date="2025-08" db="UniProtKB">
        <authorList>
            <consortium name="Ensembl"/>
        </authorList>
    </citation>
    <scope>IDENTIFICATION</scope>
</reference>
<keyword evidence="8" id="KW-1185">Reference proteome</keyword>
<evidence type="ECO:0000256" key="2">
    <source>
        <dbReference type="ARBA" id="ARBA00022741"/>
    </source>
</evidence>
<proteinExistence type="inferred from homology"/>
<keyword evidence="5" id="KW-0472">Membrane</keyword>
<dbReference type="InterPro" id="IPR027417">
    <property type="entry name" value="P-loop_NTPase"/>
</dbReference>
<sequence>MCIYSKNNSFDLTLSAVVMEDTENSPAKPAVTANSWVSSFFIIVFGIIGVTAAITVQMFRQQNHQNGASGHDFSDIVHHPAEPLRILLVGKTGVGKSATGNTILGQKVFKSEISSSSVTGQCEKFHAIINGRKVSVIDSPGLFDTSLTVDEVIDRVKLCIPLSAPGPHVFLVVIQLGRFTDEEAEAVRIIQTIFGEESSIYTMVLFTHGDRLEGKNIHTFVRDNPKLLNFIKTCSGRYHVFNNKEQNPEQVIQLLDQIDKMVTGNGGQYYTSEMLEMVEREIEKKKRRILKEREEQRKKAIEDIRGRFKGEHFERAKKKLDDDQEQKAREEAERDTSFFEKLINMIKDVIYEFFHKARFPSQDMLFNILKSTKTGQF</sequence>
<dbReference type="GO" id="GO:0005525">
    <property type="term" value="F:GTP binding"/>
    <property type="evidence" value="ECO:0007669"/>
    <property type="project" value="UniProtKB-KW"/>
</dbReference>
<dbReference type="CDD" id="cd01852">
    <property type="entry name" value="AIG1"/>
    <property type="match status" value="1"/>
</dbReference>
<dbReference type="OMA" id="HEREARW"/>
<dbReference type="FunFam" id="3.40.50.300:FF:000366">
    <property type="entry name" value="GTPase, IMAP family member 2"/>
    <property type="match status" value="1"/>
</dbReference>
<dbReference type="InterPro" id="IPR045058">
    <property type="entry name" value="GIMA/IAN/Toc"/>
</dbReference>
<keyword evidence="4" id="KW-0175">Coiled coil</keyword>
<name>A0A8C1CHR5_CYPCA</name>
<dbReference type="Ensembl" id="ENSCCRT00000052273.2">
    <property type="protein sequence ID" value="ENSCCRP00000048244.2"/>
    <property type="gene ID" value="ENSCCRG00000025732.2"/>
</dbReference>
<reference evidence="7" key="2">
    <citation type="submission" date="2025-09" db="UniProtKB">
        <authorList>
            <consortium name="Ensembl"/>
        </authorList>
    </citation>
    <scope>IDENTIFICATION</scope>
</reference>
<comment type="similarity">
    <text evidence="1">Belongs to the TRAFAC class TrmE-Era-EngA-EngB-Septin-like GTPase superfamily. AIG1/Toc34/Toc159-like paraseptin GTPase family. IAN subfamily.</text>
</comment>
<keyword evidence="5" id="KW-0812">Transmembrane</keyword>
<evidence type="ECO:0000313" key="8">
    <source>
        <dbReference type="Proteomes" id="UP001108240"/>
    </source>
</evidence>
<evidence type="ECO:0000313" key="7">
    <source>
        <dbReference type="Ensembl" id="ENSCCRP00000048244.2"/>
    </source>
</evidence>
<keyword evidence="5" id="KW-1133">Transmembrane helix</keyword>
<dbReference type="GeneTree" id="ENSGT01120000271858"/>
<evidence type="ECO:0000259" key="6">
    <source>
        <dbReference type="PROSITE" id="PS51720"/>
    </source>
</evidence>
<accession>A0A8C1CHR5</accession>
<dbReference type="Proteomes" id="UP001108240">
    <property type="component" value="Unplaced"/>
</dbReference>
<evidence type="ECO:0000256" key="1">
    <source>
        <dbReference type="ARBA" id="ARBA00008535"/>
    </source>
</evidence>
<feature type="coiled-coil region" evidence="4">
    <location>
        <begin position="275"/>
        <end position="333"/>
    </location>
</feature>
<dbReference type="Pfam" id="PF04548">
    <property type="entry name" value="AIG1"/>
    <property type="match status" value="1"/>
</dbReference>
<keyword evidence="2" id="KW-0547">Nucleotide-binding</keyword>
<keyword evidence="3" id="KW-0342">GTP-binding</keyword>
<dbReference type="InterPro" id="IPR006703">
    <property type="entry name" value="G_AIG1"/>
</dbReference>
<dbReference type="PROSITE" id="PS51720">
    <property type="entry name" value="G_AIG1"/>
    <property type="match status" value="1"/>
</dbReference>
<dbReference type="PANTHER" id="PTHR10903">
    <property type="entry name" value="GTPASE, IMAP FAMILY MEMBER-RELATED"/>
    <property type="match status" value="1"/>
</dbReference>